<keyword evidence="2" id="KW-1185">Reference proteome</keyword>
<proteinExistence type="predicted"/>
<accession>A0A1R3V568</accession>
<evidence type="ECO:0000313" key="2">
    <source>
        <dbReference type="Proteomes" id="UP000188388"/>
    </source>
</evidence>
<dbReference type="RefSeq" id="WP_077376813.1">
    <property type="nucleotide sequence ID" value="NZ_FTPD01000013.1"/>
</dbReference>
<dbReference type="AlphaFoldDB" id="A0A1R3V568"/>
<protein>
    <submittedName>
        <fullName evidence="1">Uncharacterized protein</fullName>
    </submittedName>
</protein>
<reference evidence="2" key="1">
    <citation type="submission" date="2017-01" db="EMBL/GenBank/DDBJ databases">
        <authorList>
            <person name="Brunel B."/>
        </authorList>
    </citation>
    <scope>NUCLEOTIDE SEQUENCE [LARGE SCALE GENOMIC DNA]</scope>
</reference>
<name>A0A1R3V568_9HYPH</name>
<dbReference type="EMBL" id="FTPD01000013">
    <property type="protein sequence ID" value="SIT55018.1"/>
    <property type="molecule type" value="Genomic_DNA"/>
</dbReference>
<organism evidence="1 2">
    <name type="scientific">Mesorhizobium prunaredense</name>
    <dbReference type="NCBI Taxonomy" id="1631249"/>
    <lineage>
        <taxon>Bacteria</taxon>
        <taxon>Pseudomonadati</taxon>
        <taxon>Pseudomonadota</taxon>
        <taxon>Alphaproteobacteria</taxon>
        <taxon>Hyphomicrobiales</taxon>
        <taxon>Phyllobacteriaceae</taxon>
        <taxon>Mesorhizobium</taxon>
    </lineage>
</organism>
<evidence type="ECO:0000313" key="1">
    <source>
        <dbReference type="EMBL" id="SIT55018.1"/>
    </source>
</evidence>
<sequence>MLYTLVILACLTSAPEACESRELIVGDLAIHPGAAFIQAQPLVAQWTETHPAFFVQRWRLLPGRGT</sequence>
<dbReference type="Proteomes" id="UP000188388">
    <property type="component" value="Unassembled WGS sequence"/>
</dbReference>
<gene>
    <name evidence="1" type="ORF">BQ8794_200021</name>
</gene>